<name>A0A6G1L9B6_9PEZI</name>
<evidence type="ECO:0000313" key="2">
    <source>
        <dbReference type="EMBL" id="KAF2768824.1"/>
    </source>
</evidence>
<dbReference type="OrthoDB" id="10363512at2759"/>
<proteinExistence type="predicted"/>
<evidence type="ECO:0000313" key="3">
    <source>
        <dbReference type="Proteomes" id="UP000799436"/>
    </source>
</evidence>
<dbReference type="AlphaFoldDB" id="A0A6G1L9B6"/>
<feature type="signal peptide" evidence="1">
    <location>
        <begin position="1"/>
        <end position="18"/>
    </location>
</feature>
<keyword evidence="3" id="KW-1185">Reference proteome</keyword>
<feature type="chain" id="PRO_5026297291" evidence="1">
    <location>
        <begin position="19"/>
        <end position="151"/>
    </location>
</feature>
<reference evidence="2" key="1">
    <citation type="journal article" date="2020" name="Stud. Mycol.">
        <title>101 Dothideomycetes genomes: a test case for predicting lifestyles and emergence of pathogens.</title>
        <authorList>
            <person name="Haridas S."/>
            <person name="Albert R."/>
            <person name="Binder M."/>
            <person name="Bloem J."/>
            <person name="Labutti K."/>
            <person name="Salamov A."/>
            <person name="Andreopoulos B."/>
            <person name="Baker S."/>
            <person name="Barry K."/>
            <person name="Bills G."/>
            <person name="Bluhm B."/>
            <person name="Cannon C."/>
            <person name="Castanera R."/>
            <person name="Culley D."/>
            <person name="Daum C."/>
            <person name="Ezra D."/>
            <person name="Gonzalez J."/>
            <person name="Henrissat B."/>
            <person name="Kuo A."/>
            <person name="Liang C."/>
            <person name="Lipzen A."/>
            <person name="Lutzoni F."/>
            <person name="Magnuson J."/>
            <person name="Mondo S."/>
            <person name="Nolan M."/>
            <person name="Ohm R."/>
            <person name="Pangilinan J."/>
            <person name="Park H.-J."/>
            <person name="Ramirez L."/>
            <person name="Alfaro M."/>
            <person name="Sun H."/>
            <person name="Tritt A."/>
            <person name="Yoshinaga Y."/>
            <person name="Zwiers L.-H."/>
            <person name="Turgeon B."/>
            <person name="Goodwin S."/>
            <person name="Spatafora J."/>
            <person name="Crous P."/>
            <person name="Grigoriev I."/>
        </authorList>
    </citation>
    <scope>NUCLEOTIDE SEQUENCE</scope>
    <source>
        <strain evidence="2">CBS 116005</strain>
    </source>
</reference>
<gene>
    <name evidence="2" type="ORF">EJ03DRAFT_351837</name>
</gene>
<protein>
    <submittedName>
        <fullName evidence="2">Uncharacterized protein</fullName>
    </submittedName>
</protein>
<keyword evidence="1" id="KW-0732">Signal</keyword>
<accession>A0A6G1L9B6</accession>
<organism evidence="2 3">
    <name type="scientific">Teratosphaeria nubilosa</name>
    <dbReference type="NCBI Taxonomy" id="161662"/>
    <lineage>
        <taxon>Eukaryota</taxon>
        <taxon>Fungi</taxon>
        <taxon>Dikarya</taxon>
        <taxon>Ascomycota</taxon>
        <taxon>Pezizomycotina</taxon>
        <taxon>Dothideomycetes</taxon>
        <taxon>Dothideomycetidae</taxon>
        <taxon>Mycosphaerellales</taxon>
        <taxon>Teratosphaeriaceae</taxon>
        <taxon>Teratosphaeria</taxon>
    </lineage>
</organism>
<sequence>MKRTALLLLPTLLTSTAAEPSTLQCPSQPSNTCSFYIHFYAPLALTPTTYTCALADSTGNLITDASAECYLGMDIQSSLPNPVNVIGYGGFGTKSEGGDLSLWAEVGYHGVSFASTGAAGEGVVVEGAQWRDCGEVGVMGACTVLCVQFSC</sequence>
<dbReference type="Proteomes" id="UP000799436">
    <property type="component" value="Unassembled WGS sequence"/>
</dbReference>
<dbReference type="EMBL" id="ML995840">
    <property type="protein sequence ID" value="KAF2768824.1"/>
    <property type="molecule type" value="Genomic_DNA"/>
</dbReference>
<evidence type="ECO:0000256" key="1">
    <source>
        <dbReference type="SAM" id="SignalP"/>
    </source>
</evidence>